<reference evidence="4" key="3">
    <citation type="submission" date="2018-08" db="UniProtKB">
        <authorList>
            <consortium name="EnsemblPlants"/>
        </authorList>
    </citation>
    <scope>IDENTIFICATION</scope>
    <source>
        <strain evidence="4">cv. Bd21</strain>
    </source>
</reference>
<organism evidence="3">
    <name type="scientific">Brachypodium distachyon</name>
    <name type="common">Purple false brome</name>
    <name type="synonym">Trachynia distachya</name>
    <dbReference type="NCBI Taxonomy" id="15368"/>
    <lineage>
        <taxon>Eukaryota</taxon>
        <taxon>Viridiplantae</taxon>
        <taxon>Streptophyta</taxon>
        <taxon>Embryophyta</taxon>
        <taxon>Tracheophyta</taxon>
        <taxon>Spermatophyta</taxon>
        <taxon>Magnoliopsida</taxon>
        <taxon>Liliopsida</taxon>
        <taxon>Poales</taxon>
        <taxon>Poaceae</taxon>
        <taxon>BOP clade</taxon>
        <taxon>Pooideae</taxon>
        <taxon>Stipodae</taxon>
        <taxon>Brachypodieae</taxon>
        <taxon>Brachypodium</taxon>
    </lineage>
</organism>
<dbReference type="ExpressionAtlas" id="A0A2K2D0M2">
    <property type="expression patterns" value="baseline"/>
</dbReference>
<keyword evidence="5" id="KW-1185">Reference proteome</keyword>
<dbReference type="InterPro" id="IPR046533">
    <property type="entry name" value="DUF6598"/>
</dbReference>
<evidence type="ECO:0000256" key="1">
    <source>
        <dbReference type="SAM" id="MobiDB-lite"/>
    </source>
</evidence>
<name>A0A2K2D0M2_BRADI</name>
<evidence type="ECO:0000313" key="4">
    <source>
        <dbReference type="EnsemblPlants" id="PNT67828"/>
    </source>
</evidence>
<dbReference type="GeneID" id="112271958"/>
<dbReference type="FunCoup" id="A0A2K2D0M2">
    <property type="interactions" value="7"/>
</dbReference>
<dbReference type="EnsemblPlants" id="PNT67828">
    <property type="protein sequence ID" value="PNT67828"/>
    <property type="gene ID" value="BRADI_3g32580v3"/>
</dbReference>
<dbReference type="KEGG" id="bdi:112271958"/>
<dbReference type="AlphaFoldDB" id="A0A2K2D0M2"/>
<reference evidence="3" key="2">
    <citation type="submission" date="2017-06" db="EMBL/GenBank/DDBJ databases">
        <title>WGS assembly of Brachypodium distachyon.</title>
        <authorList>
            <consortium name="The International Brachypodium Initiative"/>
            <person name="Lucas S."/>
            <person name="Harmon-Smith M."/>
            <person name="Lail K."/>
            <person name="Tice H."/>
            <person name="Grimwood J."/>
            <person name="Bruce D."/>
            <person name="Barry K."/>
            <person name="Shu S."/>
            <person name="Lindquist E."/>
            <person name="Wang M."/>
            <person name="Pitluck S."/>
            <person name="Vogel J.P."/>
            <person name="Garvin D.F."/>
            <person name="Mockler T.C."/>
            <person name="Schmutz J."/>
            <person name="Rokhsar D."/>
            <person name="Bevan M.W."/>
        </authorList>
    </citation>
    <scope>NUCLEOTIDE SEQUENCE</scope>
    <source>
        <strain evidence="3">Bd21</strain>
    </source>
</reference>
<dbReference type="OrthoDB" id="586448at2759"/>
<evidence type="ECO:0000313" key="5">
    <source>
        <dbReference type="Proteomes" id="UP000008810"/>
    </source>
</evidence>
<feature type="domain" description="DUF6598" evidence="2">
    <location>
        <begin position="194"/>
        <end position="434"/>
    </location>
</feature>
<dbReference type="PANTHER" id="PTHR33065">
    <property type="entry name" value="OS07G0486400 PROTEIN"/>
    <property type="match status" value="1"/>
</dbReference>
<feature type="region of interest" description="Disordered" evidence="1">
    <location>
        <begin position="1"/>
        <end position="42"/>
    </location>
</feature>
<dbReference type="RefSeq" id="XP_024318029.1">
    <property type="nucleotide sequence ID" value="XM_024462261.1"/>
</dbReference>
<proteinExistence type="predicted"/>
<dbReference type="Gramene" id="PNT67828">
    <property type="protein sequence ID" value="PNT67828"/>
    <property type="gene ID" value="BRADI_3g32580v3"/>
</dbReference>
<evidence type="ECO:0000259" key="2">
    <source>
        <dbReference type="Pfam" id="PF20241"/>
    </source>
</evidence>
<dbReference type="Pfam" id="PF20241">
    <property type="entry name" value="DUF6598"/>
    <property type="match status" value="1"/>
</dbReference>
<dbReference type="PANTHER" id="PTHR33065:SF91">
    <property type="entry name" value="DUF6598 DOMAIN-CONTAINING PROTEIN"/>
    <property type="match status" value="1"/>
</dbReference>
<gene>
    <name evidence="4" type="primary">LOC112271958</name>
    <name evidence="3" type="ORF">BRADI_3g32580v3</name>
</gene>
<sequence length="452" mass="51203">MATEMDAGSKREPTGEIDMEAGRKREPSSQLETEGAERRRTARANIEAKMTESAWLKQWMRKTDKVVEDSMLMGAVRRLNEENPEAEPIVLEALTEEQRAALLLEERAFMKRTAKEYSKKMAERLQASFEKMKTAPPVKVDPDEDWSEELYSRFRQLWESAWAKEFGTFETTTRLSAMYYTDKPLPDLTFRRDTLQIFSVKVARTTGALKRPLDVFGMIAVRDDLDHNRNIIFNRTRDNCQTLIEQDPYLVLTGPTRAPVCGSGPVYFDAELKVKGSTKSEDQDLCLLATRYYDSWALNSVVIRKDCSSKHNMLEVTFGVVLSSIEATIAMRVVSGSWPDGFRGQFSAYSASMDHELVLLLDSGNEKVHVTADGTIELSRRVLSVESSEELMVSAEAWGDGSQVVIQKLHIKPKDSGRSWGEFNLGFCVIEVTVAWSLFPLSFPSEDFPRVL</sequence>
<reference evidence="3 4" key="1">
    <citation type="journal article" date="2010" name="Nature">
        <title>Genome sequencing and analysis of the model grass Brachypodium distachyon.</title>
        <authorList>
            <consortium name="International Brachypodium Initiative"/>
        </authorList>
    </citation>
    <scope>NUCLEOTIDE SEQUENCE [LARGE SCALE GENOMIC DNA]</scope>
    <source>
        <strain evidence="3 4">Bd21</strain>
    </source>
</reference>
<accession>A0A2K2D0M2</accession>
<feature type="compositionally biased region" description="Basic and acidic residues" evidence="1">
    <location>
        <begin position="7"/>
        <end position="27"/>
    </location>
</feature>
<dbReference type="EMBL" id="CM000882">
    <property type="protein sequence ID" value="PNT67828.1"/>
    <property type="molecule type" value="Genomic_DNA"/>
</dbReference>
<evidence type="ECO:0000313" key="3">
    <source>
        <dbReference type="EMBL" id="PNT67828.1"/>
    </source>
</evidence>
<dbReference type="Proteomes" id="UP000008810">
    <property type="component" value="Chromosome 3"/>
</dbReference>
<protein>
    <recommendedName>
        <fullName evidence="2">DUF6598 domain-containing protein</fullName>
    </recommendedName>
</protein>